<keyword evidence="2" id="KW-1185">Reference proteome</keyword>
<dbReference type="InterPro" id="IPR017016">
    <property type="entry name" value="UCP033595"/>
</dbReference>
<protein>
    <submittedName>
        <fullName evidence="1">Uncharacterized protein</fullName>
    </submittedName>
</protein>
<sequence>MKTKKIEGRRIFLDDKARENVVSYYLMEDQVKGIYGVAVERHRENTDVIEWDEVPYLSDSREDAEKAAKRLMEYKVTPVSLAEAVDTIMWMEEKDDGTVI</sequence>
<dbReference type="AlphaFoldDB" id="A0A916VD29"/>
<accession>A0A916VD29</accession>
<gene>
    <name evidence="1" type="ORF">ANBU17_10140</name>
</gene>
<evidence type="ECO:0000313" key="2">
    <source>
        <dbReference type="Proteomes" id="UP000613208"/>
    </source>
</evidence>
<organism evidence="1 2">
    <name type="scientific">Anaerostipes butyraticus</name>
    <dbReference type="NCBI Taxonomy" id="645466"/>
    <lineage>
        <taxon>Bacteria</taxon>
        <taxon>Bacillati</taxon>
        <taxon>Bacillota</taxon>
        <taxon>Clostridia</taxon>
        <taxon>Lachnospirales</taxon>
        <taxon>Lachnospiraceae</taxon>
        <taxon>Anaerostipes</taxon>
    </lineage>
</organism>
<dbReference type="EMBL" id="BLYI01000024">
    <property type="protein sequence ID" value="GFO84667.1"/>
    <property type="molecule type" value="Genomic_DNA"/>
</dbReference>
<dbReference type="Proteomes" id="UP000613208">
    <property type="component" value="Unassembled WGS sequence"/>
</dbReference>
<reference evidence="1" key="1">
    <citation type="submission" date="2020-06" db="EMBL/GenBank/DDBJ databases">
        <title>Characterization of fructooligosaccharide metabolism and fructooligosaccharide-degrading enzymes in human commensal butyrate producers.</title>
        <authorList>
            <person name="Tanno H."/>
            <person name="Fujii T."/>
            <person name="Hirano K."/>
            <person name="Maeno S."/>
            <person name="Tonozuka T."/>
            <person name="Sakamoto M."/>
            <person name="Ohkuma M."/>
            <person name="Tochio T."/>
            <person name="Endo A."/>
        </authorList>
    </citation>
    <scope>NUCLEOTIDE SEQUENCE</scope>
    <source>
        <strain evidence="1">JCM 17466</strain>
    </source>
</reference>
<proteinExistence type="predicted"/>
<comment type="caution">
    <text evidence="1">The sequence shown here is derived from an EMBL/GenBank/DDBJ whole genome shotgun (WGS) entry which is preliminary data.</text>
</comment>
<evidence type="ECO:0000313" key="1">
    <source>
        <dbReference type="EMBL" id="GFO84667.1"/>
    </source>
</evidence>
<dbReference type="Pfam" id="PF20124">
    <property type="entry name" value="DUF6514"/>
    <property type="match status" value="1"/>
</dbReference>
<dbReference type="RefSeq" id="WP_201310385.1">
    <property type="nucleotide sequence ID" value="NZ_BLYI01000024.1"/>
</dbReference>
<name>A0A916VD29_9FIRM</name>